<organism evidence="4 5">
    <name type="scientific">Modicisalibacter muralis</name>
    <dbReference type="NCBI Taxonomy" id="119000"/>
    <lineage>
        <taxon>Bacteria</taxon>
        <taxon>Pseudomonadati</taxon>
        <taxon>Pseudomonadota</taxon>
        <taxon>Gammaproteobacteria</taxon>
        <taxon>Oceanospirillales</taxon>
        <taxon>Halomonadaceae</taxon>
        <taxon>Modicisalibacter</taxon>
    </lineage>
</organism>
<evidence type="ECO:0000313" key="5">
    <source>
        <dbReference type="Proteomes" id="UP000198654"/>
    </source>
</evidence>
<feature type="domain" description="3-octaprenyl-4-hydroxybenzoate carboxy-lyase-like Rift-related" evidence="1">
    <location>
        <begin position="116"/>
        <end position="311"/>
    </location>
</feature>
<dbReference type="PANTHER" id="PTHR30108">
    <property type="entry name" value="3-OCTAPRENYL-4-HYDROXYBENZOATE CARBOXY-LYASE-RELATED"/>
    <property type="match status" value="1"/>
</dbReference>
<dbReference type="EMBL" id="FNGI01000003">
    <property type="protein sequence ID" value="SDL41577.1"/>
    <property type="molecule type" value="Genomic_DNA"/>
</dbReference>
<feature type="domain" description="3-octaprenyl-4-hydroxybenzoate carboxy-lyase-like N-terminal" evidence="2">
    <location>
        <begin position="30"/>
        <end position="106"/>
    </location>
</feature>
<dbReference type="InterPro" id="IPR049381">
    <property type="entry name" value="UbiD-like_C"/>
</dbReference>
<dbReference type="SUPFAM" id="SSF143968">
    <property type="entry name" value="UbiD C-terminal domain-like"/>
    <property type="match status" value="1"/>
</dbReference>
<dbReference type="Proteomes" id="UP000198654">
    <property type="component" value="Unassembled WGS sequence"/>
</dbReference>
<dbReference type="Pfam" id="PF01977">
    <property type="entry name" value="UbiD"/>
    <property type="match status" value="1"/>
</dbReference>
<accession>A0A1G9JVJ8</accession>
<protein>
    <submittedName>
        <fullName evidence="4">2,5-furandicarboxylate decarboxylase 1</fullName>
    </submittedName>
</protein>
<dbReference type="NCBIfam" id="TIGR00148">
    <property type="entry name" value="UbiD family decarboxylase"/>
    <property type="match status" value="1"/>
</dbReference>
<name>A0A1G9JVJ8_9GAMM</name>
<proteinExistence type="predicted"/>
<dbReference type="InterPro" id="IPR048304">
    <property type="entry name" value="UbiD_Rift_dom"/>
</dbReference>
<dbReference type="PANTHER" id="PTHR30108:SF17">
    <property type="entry name" value="FERULIC ACID DECARBOXYLASE 1"/>
    <property type="match status" value="1"/>
</dbReference>
<reference evidence="4 5" key="1">
    <citation type="submission" date="2016-10" db="EMBL/GenBank/DDBJ databases">
        <authorList>
            <person name="de Groot N.N."/>
        </authorList>
    </citation>
    <scope>NUCLEOTIDE SEQUENCE [LARGE SCALE GENOMIC DNA]</scope>
    <source>
        <strain evidence="4 5">DSM 14789</strain>
    </source>
</reference>
<dbReference type="GO" id="GO:0006744">
    <property type="term" value="P:ubiquinone biosynthetic process"/>
    <property type="evidence" value="ECO:0007669"/>
    <property type="project" value="TreeGrafter"/>
</dbReference>
<keyword evidence="5" id="KW-1185">Reference proteome</keyword>
<dbReference type="InterPro" id="IPR002830">
    <property type="entry name" value="UbiD"/>
</dbReference>
<evidence type="ECO:0000259" key="1">
    <source>
        <dbReference type="Pfam" id="PF01977"/>
    </source>
</evidence>
<dbReference type="GO" id="GO:0008694">
    <property type="term" value="F:4-hydroxy-3-polyprenylbenzoate decarboxylase activity"/>
    <property type="evidence" value="ECO:0007669"/>
    <property type="project" value="TreeGrafter"/>
</dbReference>
<dbReference type="InterPro" id="IPR049383">
    <property type="entry name" value="UbiD-like_N"/>
</dbReference>
<dbReference type="Gene3D" id="3.40.1670.10">
    <property type="entry name" value="UbiD C-terminal domain-like"/>
    <property type="match status" value="1"/>
</dbReference>
<evidence type="ECO:0000259" key="3">
    <source>
        <dbReference type="Pfam" id="PF20696"/>
    </source>
</evidence>
<evidence type="ECO:0000259" key="2">
    <source>
        <dbReference type="Pfam" id="PF20695"/>
    </source>
</evidence>
<dbReference type="Pfam" id="PF20696">
    <property type="entry name" value="UbiD_C"/>
    <property type="match status" value="1"/>
</dbReference>
<feature type="domain" description="3-octaprenyl-4-hydroxybenzoate carboxy-lyase-like C-terminal" evidence="3">
    <location>
        <begin position="318"/>
        <end position="438"/>
    </location>
</feature>
<sequence length="488" mass="53635">MQKVLSRYSPPGVPRPDRRYPLGKNLREWLDHLQRQHRLSVIRPGVDLKFGVAAVANRLDGTAASLFIEPGGHPVSVVSGLLSDRAWMAEAMGVAPSQVLSRYLEASLNPLPWNETSEAACQEVVHTDELDLGALLPIPTHNEHDSGPYITAGLMIIRNPVTGVQNVSIHRLQVTGQNRLGALLLPRHALSFYQRAEAEGDDLEVAIVIGADPLTLLASQAIVPIDHDELEIAGALHSQPLDVVRCITNQVRVPAQAEIVIEGRLLCRIRELEGPFGEFPQYYGERAERHVIEVDAVTHRRNPLYHTIVGGGLEHLLLGGIPREATLLAHLKRSFPSVRDVHLSKGGVCRYHLYVQIDKRSEGEAKNIILGALAGHYDVKHVTVVDCDVDVHDPAEVEWALATRFQADRDLLLVSESQGSKLDPSTRDGVGAKLGFDATVPLSAPPFKFLRIRVPGETELDLAGVIDSSASNWRERIGAEQAKEYLHE</sequence>
<gene>
    <name evidence="4" type="ORF">SAMN05661010_01643</name>
</gene>
<dbReference type="GO" id="GO:0005829">
    <property type="term" value="C:cytosol"/>
    <property type="evidence" value="ECO:0007669"/>
    <property type="project" value="TreeGrafter"/>
</dbReference>
<dbReference type="Pfam" id="PF20695">
    <property type="entry name" value="UbiD_N"/>
    <property type="match status" value="1"/>
</dbReference>
<dbReference type="OrthoDB" id="9809841at2"/>
<dbReference type="AlphaFoldDB" id="A0A1G9JVJ8"/>
<dbReference type="STRING" id="119000.SAMN05661010_01643"/>
<dbReference type="SUPFAM" id="SSF50475">
    <property type="entry name" value="FMN-binding split barrel"/>
    <property type="match status" value="1"/>
</dbReference>
<evidence type="ECO:0000313" key="4">
    <source>
        <dbReference type="EMBL" id="SDL41577.1"/>
    </source>
</evidence>